<keyword evidence="6 10" id="KW-0548">Nucleotidyltransferase</keyword>
<evidence type="ECO:0000313" key="15">
    <source>
        <dbReference type="Proteomes" id="UP000267223"/>
    </source>
</evidence>
<dbReference type="Pfam" id="PF02768">
    <property type="entry name" value="DNA_pol3_beta_3"/>
    <property type="match status" value="1"/>
</dbReference>
<evidence type="ECO:0000256" key="8">
    <source>
        <dbReference type="ARBA" id="ARBA00022932"/>
    </source>
</evidence>
<dbReference type="PIRSF" id="PIRSF000804">
    <property type="entry name" value="DNA_pol_III_b"/>
    <property type="match status" value="1"/>
</dbReference>
<dbReference type="GO" id="GO:0003887">
    <property type="term" value="F:DNA-directed DNA polymerase activity"/>
    <property type="evidence" value="ECO:0007669"/>
    <property type="project" value="UniProtKB-UniRule"/>
</dbReference>
<dbReference type="InterPro" id="IPR022637">
    <property type="entry name" value="DNA_polIII_beta_cen"/>
</dbReference>
<evidence type="ECO:0000256" key="1">
    <source>
        <dbReference type="ARBA" id="ARBA00004496"/>
    </source>
</evidence>
<keyword evidence="8 10" id="KW-0239">DNA-directed DNA polymerase</keyword>
<evidence type="ECO:0000256" key="4">
    <source>
        <dbReference type="ARBA" id="ARBA00022490"/>
    </source>
</evidence>
<evidence type="ECO:0000313" key="14">
    <source>
        <dbReference type="EMBL" id="RNI36283.1"/>
    </source>
</evidence>
<dbReference type="Gene3D" id="3.10.150.10">
    <property type="entry name" value="DNA Polymerase III, subunit A, domain 2"/>
    <property type="match status" value="1"/>
</dbReference>
<comment type="function">
    <text evidence="10">Confers DNA tethering and processivity to DNA polymerases and other proteins. Acts as a clamp, forming a ring around DNA (a reaction catalyzed by the clamp-loading complex) which diffuses in an ATP-independent manner freely and bidirectionally along dsDNA. Initially characterized for its ability to contact the catalytic subunit of DNA polymerase III (Pol III), a complex, multichain enzyme responsible for most of the replicative synthesis in bacteria; Pol III exhibits 3'-5' exonuclease proofreading activity. The beta chain is required for initiation of replication as well as for processivity of DNA replication.</text>
</comment>
<dbReference type="InterPro" id="IPR001001">
    <property type="entry name" value="DNA_polIII_beta"/>
</dbReference>
<evidence type="ECO:0000256" key="7">
    <source>
        <dbReference type="ARBA" id="ARBA00022705"/>
    </source>
</evidence>
<dbReference type="GO" id="GO:0003677">
    <property type="term" value="F:DNA binding"/>
    <property type="evidence" value="ECO:0007669"/>
    <property type="project" value="UniProtKB-UniRule"/>
</dbReference>
<keyword evidence="9" id="KW-0238">DNA-binding</keyword>
<evidence type="ECO:0000259" key="11">
    <source>
        <dbReference type="Pfam" id="PF00712"/>
    </source>
</evidence>
<feature type="domain" description="DNA polymerase III beta sliding clamp N-terminal" evidence="11">
    <location>
        <begin position="1"/>
        <end position="117"/>
    </location>
</feature>
<dbReference type="CDD" id="cd00140">
    <property type="entry name" value="beta_clamp"/>
    <property type="match status" value="1"/>
</dbReference>
<proteinExistence type="inferred from homology"/>
<keyword evidence="5 10" id="KW-0808">Transferase</keyword>
<dbReference type="InterPro" id="IPR022635">
    <property type="entry name" value="DNA_polIII_beta_C"/>
</dbReference>
<feature type="domain" description="DNA polymerase III beta sliding clamp central" evidence="12">
    <location>
        <begin position="130"/>
        <end position="242"/>
    </location>
</feature>
<dbReference type="GO" id="GO:0009360">
    <property type="term" value="C:DNA polymerase III complex"/>
    <property type="evidence" value="ECO:0007669"/>
    <property type="project" value="InterPro"/>
</dbReference>
<dbReference type="Pfam" id="PF00712">
    <property type="entry name" value="DNA_pol3_beta"/>
    <property type="match status" value="1"/>
</dbReference>
<dbReference type="AlphaFoldDB" id="A0A3M9NGE6"/>
<dbReference type="GO" id="GO:0006271">
    <property type="term" value="P:DNA strand elongation involved in DNA replication"/>
    <property type="evidence" value="ECO:0007669"/>
    <property type="project" value="TreeGrafter"/>
</dbReference>
<dbReference type="SMART" id="SM00480">
    <property type="entry name" value="POL3Bc"/>
    <property type="match status" value="1"/>
</dbReference>
<comment type="subcellular location">
    <subcellularLocation>
        <location evidence="1 10">Cytoplasm</location>
    </subcellularLocation>
</comment>
<accession>A0A3M9NGE6</accession>
<dbReference type="RefSeq" id="WP_123120836.1">
    <property type="nucleotide sequence ID" value="NZ_RJJR01000008.1"/>
</dbReference>
<feature type="domain" description="DNA polymerase III beta sliding clamp C-terminal" evidence="13">
    <location>
        <begin position="245"/>
        <end position="362"/>
    </location>
</feature>
<dbReference type="SUPFAM" id="SSF55979">
    <property type="entry name" value="DNA clamp"/>
    <property type="match status" value="3"/>
</dbReference>
<keyword evidence="4 10" id="KW-0963">Cytoplasm</keyword>
<evidence type="ECO:0000256" key="3">
    <source>
        <dbReference type="ARBA" id="ARBA00021035"/>
    </source>
</evidence>
<dbReference type="EMBL" id="RJJR01000008">
    <property type="protein sequence ID" value="RNI36283.1"/>
    <property type="molecule type" value="Genomic_DNA"/>
</dbReference>
<dbReference type="PANTHER" id="PTHR30478">
    <property type="entry name" value="DNA POLYMERASE III SUBUNIT BETA"/>
    <property type="match status" value="1"/>
</dbReference>
<name>A0A3M9NGE6_9BACT</name>
<evidence type="ECO:0000256" key="10">
    <source>
        <dbReference type="PIRNR" id="PIRNR000804"/>
    </source>
</evidence>
<keyword evidence="7 10" id="KW-0235">DNA replication</keyword>
<dbReference type="Gene3D" id="3.70.10.10">
    <property type="match status" value="1"/>
</dbReference>
<organism evidence="14 15">
    <name type="scientific">Hanamia caeni</name>
    <dbReference type="NCBI Taxonomy" id="2294116"/>
    <lineage>
        <taxon>Bacteria</taxon>
        <taxon>Pseudomonadati</taxon>
        <taxon>Bacteroidota</taxon>
        <taxon>Chitinophagia</taxon>
        <taxon>Chitinophagales</taxon>
        <taxon>Chitinophagaceae</taxon>
        <taxon>Hanamia</taxon>
    </lineage>
</organism>
<dbReference type="Pfam" id="PF02767">
    <property type="entry name" value="DNA_pol3_beta_2"/>
    <property type="match status" value="1"/>
</dbReference>
<comment type="caution">
    <text evidence="14">The sequence shown here is derived from an EMBL/GenBank/DDBJ whole genome shotgun (WGS) entry which is preliminary data.</text>
</comment>
<evidence type="ECO:0000259" key="12">
    <source>
        <dbReference type="Pfam" id="PF02767"/>
    </source>
</evidence>
<dbReference type="Proteomes" id="UP000267223">
    <property type="component" value="Unassembled WGS sequence"/>
</dbReference>
<keyword evidence="15" id="KW-1185">Reference proteome</keyword>
<dbReference type="OrthoDB" id="8421503at2"/>
<dbReference type="InterPro" id="IPR022634">
    <property type="entry name" value="DNA_polIII_beta_N"/>
</dbReference>
<dbReference type="PANTHER" id="PTHR30478:SF0">
    <property type="entry name" value="BETA SLIDING CLAMP"/>
    <property type="match status" value="1"/>
</dbReference>
<reference evidence="14 15" key="1">
    <citation type="submission" date="2018-11" db="EMBL/GenBank/DDBJ databases">
        <title>Draft genome sequence of Ferruginibacter sp. BO-59.</title>
        <authorList>
            <person name="Im W.T."/>
        </authorList>
    </citation>
    <scope>NUCLEOTIDE SEQUENCE [LARGE SCALE GENOMIC DNA]</scope>
    <source>
        <strain evidence="14 15">BO-59</strain>
    </source>
</reference>
<protein>
    <recommendedName>
        <fullName evidence="3 10">Beta sliding clamp</fullName>
    </recommendedName>
</protein>
<gene>
    <name evidence="14" type="primary">dnaN</name>
    <name evidence="14" type="ORF">EFY79_11435</name>
</gene>
<comment type="subunit">
    <text evidence="10">Forms a ring-shaped head-to-tail homodimer around DNA.</text>
</comment>
<evidence type="ECO:0000256" key="5">
    <source>
        <dbReference type="ARBA" id="ARBA00022679"/>
    </source>
</evidence>
<evidence type="ECO:0000256" key="9">
    <source>
        <dbReference type="ARBA" id="ARBA00023125"/>
    </source>
</evidence>
<sequence>MKFIVSSSQLLKHVQQINGVISANTVLPILEDFLFEIENNKLTIVGTDLETVMKIQMEVEAKEGGRVCIPAKILHDSLKNIAEQPLTFNIDKNNGIEITSDNGKYKVMGENADNFPKEPLPETAESISMPSSALVTAINKCIFATSTDELRPAMTGIFFELTSNRITTVATDAHRLVRFSRTDVSSPEKVSFVVPKKPLNLLKNVLPNTDEQLTISYNENHLFVKQGEIQLVCRLIDARFPDYKVVIPSDNPYKLTLNKNDFQNALRRINVFSNKSTNQVALSITGSELQLSAQDVDFSFEGNERMACQYNGEDMQIAFNAKFLIEMLSAADTPEIVIELSTPTKAGIIKPTEQEKNEELLMLVMPLMLNN</sequence>
<dbReference type="GO" id="GO:0008408">
    <property type="term" value="F:3'-5' exonuclease activity"/>
    <property type="evidence" value="ECO:0007669"/>
    <property type="project" value="InterPro"/>
</dbReference>
<dbReference type="GO" id="GO:0005737">
    <property type="term" value="C:cytoplasm"/>
    <property type="evidence" value="ECO:0007669"/>
    <property type="project" value="UniProtKB-SubCell"/>
</dbReference>
<evidence type="ECO:0000256" key="6">
    <source>
        <dbReference type="ARBA" id="ARBA00022695"/>
    </source>
</evidence>
<dbReference type="NCBIfam" id="TIGR00663">
    <property type="entry name" value="dnan"/>
    <property type="match status" value="1"/>
</dbReference>
<evidence type="ECO:0000259" key="13">
    <source>
        <dbReference type="Pfam" id="PF02768"/>
    </source>
</evidence>
<comment type="similarity">
    <text evidence="2 10">Belongs to the beta sliding clamp family.</text>
</comment>
<evidence type="ECO:0000256" key="2">
    <source>
        <dbReference type="ARBA" id="ARBA00010752"/>
    </source>
</evidence>
<dbReference type="InterPro" id="IPR046938">
    <property type="entry name" value="DNA_clamp_sf"/>
</dbReference>